<dbReference type="EMBL" id="CAJOBA010062608">
    <property type="protein sequence ID" value="CAF4339142.1"/>
    <property type="molecule type" value="Genomic_DNA"/>
</dbReference>
<evidence type="ECO:0000256" key="2">
    <source>
        <dbReference type="ARBA" id="ARBA00022692"/>
    </source>
</evidence>
<keyword evidence="2" id="KW-0812">Transmembrane</keyword>
<sequence length="547" mass="64148">ERRTPLIASTTTLYRCNITHQYISKHRVKDKKQDCLMNDDENSNINICPYNLNDHFKCFTRNETDYIQRRLVMDGRFDCLDGSDEYFGPTLKCRQHDNMGCRFLRDHKAQVPQIYRFLELCNGYEWIFLSNSLINETDETDCEHWPYSCDSRHTRCDRMWNCKNGTDEKNCDSELNEVPEIPYYSDVINYHFRCTKNEHYCIKFINNFNDINMTCLPLQNAGDGVVDCIGGTDERLTNICTQLNPLEFDKRFYCMNSTVCITPKQVCDGKVDCPFSDDELVCPGLWSSNSTKDHCKDVSLRCPLKSSDSINCPNKEDIWFCDLDTSFSFVEKKMNDLENWYLIDSYPRKMLKTTALDKKTNSFRSKRLVVETSDDSYNLLFWKCNRGILMQTLLNNNDAILECLCSPGYYGDYCQYQSRRITVLLKIVPAIYFNPSIIFRLIIYLLNENDSVVSHEEIVYNSYMHERKKHMVYLIQERFTAQRPLENKIRIDCYLITLSDVQYISSWLFNISFPFFPVNRLAAVIALKNEPLKGYNCKKINCGSNGI</sequence>
<dbReference type="Proteomes" id="UP000682733">
    <property type="component" value="Unassembled WGS sequence"/>
</dbReference>
<comment type="subcellular location">
    <subcellularLocation>
        <location evidence="1">Membrane</location>
        <topology evidence="1">Single-pass membrane protein</topology>
    </subcellularLocation>
</comment>
<dbReference type="PRINTS" id="PR00261">
    <property type="entry name" value="LDLRECEPTOR"/>
</dbReference>
<dbReference type="InterPro" id="IPR002172">
    <property type="entry name" value="LDrepeatLR_classA_rpt"/>
</dbReference>
<dbReference type="SMART" id="SM00192">
    <property type="entry name" value="LDLa"/>
    <property type="match status" value="4"/>
</dbReference>
<dbReference type="PANTHER" id="PTHR24270">
    <property type="entry name" value="LOW-DENSITY LIPOPROTEIN RECEPTOR-RELATED"/>
    <property type="match status" value="1"/>
</dbReference>
<comment type="caution">
    <text evidence="7">Lacks conserved residue(s) required for the propagation of feature annotation.</text>
</comment>
<protein>
    <submittedName>
        <fullName evidence="8">Uncharacterized protein</fullName>
    </submittedName>
</protein>
<organism evidence="8 10">
    <name type="scientific">Didymodactylos carnosus</name>
    <dbReference type="NCBI Taxonomy" id="1234261"/>
    <lineage>
        <taxon>Eukaryota</taxon>
        <taxon>Metazoa</taxon>
        <taxon>Spiralia</taxon>
        <taxon>Gnathifera</taxon>
        <taxon>Rotifera</taxon>
        <taxon>Eurotatoria</taxon>
        <taxon>Bdelloidea</taxon>
        <taxon>Philodinida</taxon>
        <taxon>Philodinidae</taxon>
        <taxon>Didymodactylos</taxon>
    </lineage>
</organism>
<feature type="non-terminal residue" evidence="8">
    <location>
        <position position="1"/>
    </location>
</feature>
<evidence type="ECO:0000256" key="7">
    <source>
        <dbReference type="PROSITE-ProRule" id="PRU00124"/>
    </source>
</evidence>
<dbReference type="InterPro" id="IPR050685">
    <property type="entry name" value="LDLR"/>
</dbReference>
<comment type="caution">
    <text evidence="8">The sequence shown here is derived from an EMBL/GenBank/DDBJ whole genome shotgun (WGS) entry which is preliminary data.</text>
</comment>
<dbReference type="EMBL" id="CAJNOK010040167">
    <property type="protein sequence ID" value="CAF1549355.1"/>
    <property type="molecule type" value="Genomic_DNA"/>
</dbReference>
<keyword evidence="4" id="KW-1133">Transmembrane helix</keyword>
<dbReference type="Gene3D" id="4.10.400.10">
    <property type="entry name" value="Low-density Lipoprotein Receptor"/>
    <property type="match status" value="1"/>
</dbReference>
<proteinExistence type="predicted"/>
<dbReference type="AlphaFoldDB" id="A0A8S2FTQ2"/>
<keyword evidence="6 7" id="KW-1015">Disulfide bond</keyword>
<feature type="non-terminal residue" evidence="8">
    <location>
        <position position="547"/>
    </location>
</feature>
<dbReference type="GO" id="GO:0005886">
    <property type="term" value="C:plasma membrane"/>
    <property type="evidence" value="ECO:0007669"/>
    <property type="project" value="TreeGrafter"/>
</dbReference>
<evidence type="ECO:0000313" key="10">
    <source>
        <dbReference type="Proteomes" id="UP000677228"/>
    </source>
</evidence>
<evidence type="ECO:0000256" key="1">
    <source>
        <dbReference type="ARBA" id="ARBA00004167"/>
    </source>
</evidence>
<reference evidence="8" key="1">
    <citation type="submission" date="2021-02" db="EMBL/GenBank/DDBJ databases">
        <authorList>
            <person name="Nowell W R."/>
        </authorList>
    </citation>
    <scope>NUCLEOTIDE SEQUENCE</scope>
</reference>
<feature type="disulfide bond" evidence="7">
    <location>
        <begin position="267"/>
        <end position="282"/>
    </location>
</feature>
<evidence type="ECO:0000256" key="4">
    <source>
        <dbReference type="ARBA" id="ARBA00022989"/>
    </source>
</evidence>
<evidence type="ECO:0000256" key="3">
    <source>
        <dbReference type="ARBA" id="ARBA00022737"/>
    </source>
</evidence>
<dbReference type="InterPro" id="IPR036055">
    <property type="entry name" value="LDL_receptor-like_sf"/>
</dbReference>
<dbReference type="PROSITE" id="PS50068">
    <property type="entry name" value="LDLRA_2"/>
    <property type="match status" value="1"/>
</dbReference>
<evidence type="ECO:0000313" key="9">
    <source>
        <dbReference type="EMBL" id="CAF4339142.1"/>
    </source>
</evidence>
<evidence type="ECO:0000256" key="5">
    <source>
        <dbReference type="ARBA" id="ARBA00023136"/>
    </source>
</evidence>
<dbReference type="Proteomes" id="UP000677228">
    <property type="component" value="Unassembled WGS sequence"/>
</dbReference>
<dbReference type="PANTHER" id="PTHR24270:SF60">
    <property type="entry name" value="CUB AND LDLA DOMAIN, ISOFORM A-RELATED"/>
    <property type="match status" value="1"/>
</dbReference>
<dbReference type="CDD" id="cd00112">
    <property type="entry name" value="LDLa"/>
    <property type="match status" value="1"/>
</dbReference>
<dbReference type="GO" id="GO:0016192">
    <property type="term" value="P:vesicle-mediated transport"/>
    <property type="evidence" value="ECO:0007669"/>
    <property type="project" value="UniProtKB-ARBA"/>
</dbReference>
<name>A0A8S2FTQ2_9BILA</name>
<gene>
    <name evidence="8" type="ORF">OVA965_LOCUS39205</name>
    <name evidence="9" type="ORF">TMI583_LOCUS40478</name>
</gene>
<keyword evidence="3" id="KW-0677">Repeat</keyword>
<accession>A0A8S2FTQ2</accession>
<evidence type="ECO:0000313" key="8">
    <source>
        <dbReference type="EMBL" id="CAF1549355.1"/>
    </source>
</evidence>
<evidence type="ECO:0000256" key="6">
    <source>
        <dbReference type="ARBA" id="ARBA00023157"/>
    </source>
</evidence>
<keyword evidence="5" id="KW-0472">Membrane</keyword>
<dbReference type="SUPFAM" id="SSF57424">
    <property type="entry name" value="LDL receptor-like module"/>
    <property type="match status" value="1"/>
</dbReference>